<evidence type="ECO:0008006" key="4">
    <source>
        <dbReference type="Google" id="ProtNLM"/>
    </source>
</evidence>
<dbReference type="AlphaFoldDB" id="A0A8T0V3P3"/>
<feature type="compositionally biased region" description="Basic residues" evidence="1">
    <location>
        <begin position="79"/>
        <end position="91"/>
    </location>
</feature>
<reference evidence="2" key="1">
    <citation type="submission" date="2020-05" db="EMBL/GenBank/DDBJ databases">
        <title>WGS assembly of Panicum virgatum.</title>
        <authorList>
            <person name="Lovell J.T."/>
            <person name="Jenkins J."/>
            <person name="Shu S."/>
            <person name="Juenger T.E."/>
            <person name="Schmutz J."/>
        </authorList>
    </citation>
    <scope>NUCLEOTIDE SEQUENCE</scope>
    <source>
        <strain evidence="2">AP13</strain>
    </source>
</reference>
<protein>
    <recommendedName>
        <fullName evidence="4">CCHC-type domain-containing protein</fullName>
    </recommendedName>
</protein>
<feature type="region of interest" description="Disordered" evidence="1">
    <location>
        <begin position="59"/>
        <end position="106"/>
    </location>
</feature>
<sequence>MLPSERILQQQYRERNFQVYSDLIHTLLEAEKHSELMVWNNQQRPVGSAPLPKVHAYSKNKSKFNDGSSKNYHQENSKKGKKIRKHNKKFQNRVSNKGKNISKHRSDKPVCQKCGCYSHITRKCRTPSHLVDLYLKSVGRGRATQGQKYEAHFNYQPDTTREEASCSQQVPKEPSSNPISGGKDLATENMIVEYASNDIFETLNRLPISKRFQSLDVLFTSICKI</sequence>
<dbReference type="PANTHER" id="PTHR33325:SF11">
    <property type="entry name" value="COLD SHOCK DOMAIN-CONTAINING PROTEIN 4-LIKE"/>
    <property type="match status" value="1"/>
</dbReference>
<comment type="caution">
    <text evidence="2">The sequence shown here is derived from an EMBL/GenBank/DDBJ whole genome shotgun (WGS) entry which is preliminary data.</text>
</comment>
<name>A0A8T0V3P3_PANVG</name>
<accession>A0A8T0V3P3</accession>
<gene>
    <name evidence="2" type="ORF">PVAP13_3KG576601</name>
</gene>
<dbReference type="PANTHER" id="PTHR33325">
    <property type="entry name" value="ZINC FINGER, CCHC-TYPE-RELATED"/>
    <property type="match status" value="1"/>
</dbReference>
<evidence type="ECO:0000313" key="3">
    <source>
        <dbReference type="Proteomes" id="UP000823388"/>
    </source>
</evidence>
<dbReference type="Proteomes" id="UP000823388">
    <property type="component" value="Chromosome 3K"/>
</dbReference>
<dbReference type="EMBL" id="CM029041">
    <property type="protein sequence ID" value="KAG2631042.1"/>
    <property type="molecule type" value="Genomic_DNA"/>
</dbReference>
<proteinExistence type="predicted"/>
<organism evidence="2 3">
    <name type="scientific">Panicum virgatum</name>
    <name type="common">Blackwell switchgrass</name>
    <dbReference type="NCBI Taxonomy" id="38727"/>
    <lineage>
        <taxon>Eukaryota</taxon>
        <taxon>Viridiplantae</taxon>
        <taxon>Streptophyta</taxon>
        <taxon>Embryophyta</taxon>
        <taxon>Tracheophyta</taxon>
        <taxon>Spermatophyta</taxon>
        <taxon>Magnoliopsida</taxon>
        <taxon>Liliopsida</taxon>
        <taxon>Poales</taxon>
        <taxon>Poaceae</taxon>
        <taxon>PACMAD clade</taxon>
        <taxon>Panicoideae</taxon>
        <taxon>Panicodae</taxon>
        <taxon>Paniceae</taxon>
        <taxon>Panicinae</taxon>
        <taxon>Panicum</taxon>
        <taxon>Panicum sect. Hiantes</taxon>
    </lineage>
</organism>
<evidence type="ECO:0000313" key="2">
    <source>
        <dbReference type="EMBL" id="KAG2631042.1"/>
    </source>
</evidence>
<evidence type="ECO:0000256" key="1">
    <source>
        <dbReference type="SAM" id="MobiDB-lite"/>
    </source>
</evidence>
<keyword evidence="3" id="KW-1185">Reference proteome</keyword>